<dbReference type="PANTHER" id="PTHR46472">
    <property type="entry name" value="NUCLEOREDOXIN"/>
    <property type="match status" value="1"/>
</dbReference>
<dbReference type="GO" id="GO:0030178">
    <property type="term" value="P:negative regulation of Wnt signaling pathway"/>
    <property type="evidence" value="ECO:0007669"/>
    <property type="project" value="TreeGrafter"/>
</dbReference>
<keyword evidence="1" id="KW-0812">Transmembrane</keyword>
<feature type="transmembrane region" description="Helical" evidence="1">
    <location>
        <begin position="167"/>
        <end position="185"/>
    </location>
</feature>
<dbReference type="PANTHER" id="PTHR46472:SF1">
    <property type="entry name" value="NUCLEOREDOXIN"/>
    <property type="match status" value="1"/>
</dbReference>
<dbReference type="CDD" id="cd02964">
    <property type="entry name" value="TryX_like_family"/>
    <property type="match status" value="1"/>
</dbReference>
<dbReference type="OrthoDB" id="409136at2759"/>
<comment type="caution">
    <text evidence="3">The sequence shown here is derived from an EMBL/GenBank/DDBJ whole genome shotgun (WGS) entry which is preliminary data.</text>
</comment>
<dbReference type="GO" id="GO:0031397">
    <property type="term" value="P:negative regulation of protein ubiquitination"/>
    <property type="evidence" value="ECO:0007669"/>
    <property type="project" value="TreeGrafter"/>
</dbReference>
<name>A0A9D4TS81_CHLVU</name>
<gene>
    <name evidence="3" type="ORF">D9Q98_003120</name>
</gene>
<evidence type="ECO:0000313" key="4">
    <source>
        <dbReference type="Proteomes" id="UP001055712"/>
    </source>
</evidence>
<dbReference type="AlphaFoldDB" id="A0A9D4TS81"/>
<dbReference type="EMBL" id="SIDB01000004">
    <property type="protein sequence ID" value="KAI3433301.1"/>
    <property type="molecule type" value="Genomic_DNA"/>
</dbReference>
<dbReference type="GO" id="GO:0005634">
    <property type="term" value="C:nucleus"/>
    <property type="evidence" value="ECO:0007669"/>
    <property type="project" value="TreeGrafter"/>
</dbReference>
<reference evidence="3" key="1">
    <citation type="journal article" date="2019" name="Plant J.">
        <title>Chlorella vulgaris genome assembly and annotation reveals the molecular basis for metabolic acclimation to high light conditions.</title>
        <authorList>
            <person name="Cecchin M."/>
            <person name="Marcolungo L."/>
            <person name="Rossato M."/>
            <person name="Girolomoni L."/>
            <person name="Cosentino E."/>
            <person name="Cuine S."/>
            <person name="Li-Beisson Y."/>
            <person name="Delledonne M."/>
            <person name="Ballottari M."/>
        </authorList>
    </citation>
    <scope>NUCLEOTIDE SEQUENCE</scope>
    <source>
        <strain evidence="3">211/11P</strain>
    </source>
</reference>
<keyword evidence="4" id="KW-1185">Reference proteome</keyword>
<dbReference type="Gene3D" id="3.40.30.10">
    <property type="entry name" value="Glutaredoxin"/>
    <property type="match status" value="1"/>
</dbReference>
<dbReference type="InterPro" id="IPR036249">
    <property type="entry name" value="Thioredoxin-like_sf"/>
</dbReference>
<dbReference type="GO" id="GO:0004791">
    <property type="term" value="F:thioredoxin-disulfide reductase (NADPH) activity"/>
    <property type="evidence" value="ECO:0007669"/>
    <property type="project" value="TreeGrafter"/>
</dbReference>
<protein>
    <recommendedName>
        <fullName evidence="2">Thioredoxin domain-containing protein</fullName>
    </recommendedName>
</protein>
<keyword evidence="1" id="KW-1133">Transmembrane helix</keyword>
<accession>A0A9D4TS81</accession>
<dbReference type="SUPFAM" id="SSF52833">
    <property type="entry name" value="Thioredoxin-like"/>
    <property type="match status" value="1"/>
</dbReference>
<evidence type="ECO:0000256" key="1">
    <source>
        <dbReference type="SAM" id="Phobius"/>
    </source>
</evidence>
<feature type="domain" description="Thioredoxin" evidence="2">
    <location>
        <begin position="3"/>
        <end position="160"/>
    </location>
</feature>
<keyword evidence="1" id="KW-0472">Membrane</keyword>
<dbReference type="PROSITE" id="PS51352">
    <property type="entry name" value="THIOREDOXIN_2"/>
    <property type="match status" value="1"/>
</dbReference>
<evidence type="ECO:0000313" key="3">
    <source>
        <dbReference type="EMBL" id="KAI3433301.1"/>
    </source>
</evidence>
<dbReference type="InterPro" id="IPR012336">
    <property type="entry name" value="Thioredoxin-like_fold"/>
</dbReference>
<sequence length="186" mass="20290">MSVIEALQLKGVELLSHDSKGSVKRVKAEDALNGKTVGIYFSASWCPPCHAFTPHLARVYAAVKKTHPDFEILFVSGDKTKAAAEAYFDKMPWLAVSFEDVAMRGRLNSLFTVMGIPRLVICGPDGQVIASDARVAVQNDAEGEQFPWDGSSTAGQALLGTFLSPRGIMMIALIAYWIAQYFGYIK</sequence>
<evidence type="ECO:0000259" key="2">
    <source>
        <dbReference type="PROSITE" id="PS51352"/>
    </source>
</evidence>
<reference evidence="3" key="2">
    <citation type="submission" date="2020-11" db="EMBL/GenBank/DDBJ databases">
        <authorList>
            <person name="Cecchin M."/>
            <person name="Marcolungo L."/>
            <person name="Rossato M."/>
            <person name="Girolomoni L."/>
            <person name="Cosentino E."/>
            <person name="Cuine S."/>
            <person name="Li-Beisson Y."/>
            <person name="Delledonne M."/>
            <person name="Ballottari M."/>
        </authorList>
    </citation>
    <scope>NUCLEOTIDE SEQUENCE</scope>
    <source>
        <strain evidence="3">211/11P</strain>
        <tissue evidence="3">Whole cell</tissue>
    </source>
</reference>
<dbReference type="Pfam" id="PF13905">
    <property type="entry name" value="Thioredoxin_8"/>
    <property type="match status" value="1"/>
</dbReference>
<dbReference type="InterPro" id="IPR013766">
    <property type="entry name" value="Thioredoxin_domain"/>
</dbReference>
<dbReference type="Proteomes" id="UP001055712">
    <property type="component" value="Unassembled WGS sequence"/>
</dbReference>
<organism evidence="3 4">
    <name type="scientific">Chlorella vulgaris</name>
    <name type="common">Green alga</name>
    <dbReference type="NCBI Taxonomy" id="3077"/>
    <lineage>
        <taxon>Eukaryota</taxon>
        <taxon>Viridiplantae</taxon>
        <taxon>Chlorophyta</taxon>
        <taxon>core chlorophytes</taxon>
        <taxon>Trebouxiophyceae</taxon>
        <taxon>Chlorellales</taxon>
        <taxon>Chlorellaceae</taxon>
        <taxon>Chlorella clade</taxon>
        <taxon>Chlorella</taxon>
    </lineage>
</organism>
<proteinExistence type="predicted"/>